<dbReference type="InterPro" id="IPR036397">
    <property type="entry name" value="RNaseH_sf"/>
</dbReference>
<proteinExistence type="predicted"/>
<name>A0A177B1D4_9BILA</name>
<dbReference type="GO" id="GO:0003676">
    <property type="term" value="F:nucleic acid binding"/>
    <property type="evidence" value="ECO:0007669"/>
    <property type="project" value="InterPro"/>
</dbReference>
<dbReference type="PANTHER" id="PTHR37984">
    <property type="entry name" value="PROTEIN CBG26694"/>
    <property type="match status" value="1"/>
</dbReference>
<organism evidence="1 2">
    <name type="scientific">Intoshia linei</name>
    <dbReference type="NCBI Taxonomy" id="1819745"/>
    <lineage>
        <taxon>Eukaryota</taxon>
        <taxon>Metazoa</taxon>
        <taxon>Spiralia</taxon>
        <taxon>Lophotrochozoa</taxon>
        <taxon>Mesozoa</taxon>
        <taxon>Orthonectida</taxon>
        <taxon>Rhopaluridae</taxon>
        <taxon>Intoshia</taxon>
    </lineage>
</organism>
<protein>
    <submittedName>
        <fullName evidence="1">Uncharacterized protein</fullName>
    </submittedName>
</protein>
<dbReference type="EMBL" id="LWCA01000659">
    <property type="protein sequence ID" value="OAF67441.1"/>
    <property type="molecule type" value="Genomic_DNA"/>
</dbReference>
<evidence type="ECO:0000313" key="1">
    <source>
        <dbReference type="EMBL" id="OAF67441.1"/>
    </source>
</evidence>
<dbReference type="Proteomes" id="UP000078046">
    <property type="component" value="Unassembled WGS sequence"/>
</dbReference>
<dbReference type="Gene3D" id="3.30.420.10">
    <property type="entry name" value="Ribonuclease H-like superfamily/Ribonuclease H"/>
    <property type="match status" value="1"/>
</dbReference>
<reference evidence="1 2" key="1">
    <citation type="submission" date="2016-04" db="EMBL/GenBank/DDBJ databases">
        <title>The genome of Intoshia linei affirms orthonectids as highly simplified spiralians.</title>
        <authorList>
            <person name="Mikhailov K.V."/>
            <person name="Slusarev G.S."/>
            <person name="Nikitin M.A."/>
            <person name="Logacheva M.D."/>
            <person name="Penin A."/>
            <person name="Aleoshin V."/>
            <person name="Panchin Y.V."/>
        </authorList>
    </citation>
    <scope>NUCLEOTIDE SEQUENCE [LARGE SCALE GENOMIC DNA]</scope>
    <source>
        <strain evidence="1">Intl2013</strain>
        <tissue evidence="1">Whole animal</tissue>
    </source>
</reference>
<keyword evidence="2" id="KW-1185">Reference proteome</keyword>
<accession>A0A177B1D4</accession>
<dbReference type="InterPro" id="IPR050951">
    <property type="entry name" value="Retrovirus_Pol_polyprotein"/>
</dbReference>
<evidence type="ECO:0000313" key="2">
    <source>
        <dbReference type="Proteomes" id="UP000078046"/>
    </source>
</evidence>
<gene>
    <name evidence="1" type="ORF">A3Q56_04843</name>
</gene>
<dbReference type="OrthoDB" id="6149191at2759"/>
<sequence length="446" mass="51776">MKKRWSQFLNMYDFTIKYRVGSLNGSADALSRMFAIYGINDSLGIRQAQDLDNTFVQMKEYLINNSLHHNPFLENSSLWTLRSRLAIAKNLICAGAVKRLNRDIKNMLRIRCNEKLDPTWGENLPELLVALRNHRKAGTNKSPSQMLFGHNLHVQWHIKQIDEIDNDGQKYRQGMNSNYYKAIPKYRKWDTPYIPVTIPLEEAEVAHNSNNYVDFDDSSHLNLIEKCAEINFDLDSYSNNYVDFDYNFDNSSHLNLIEKCAETYSDIGNFSNNCEDFDYDFGDSSHINLIENNAEILNFDIENYPNKCADFGYNFNYYDYIHTCSDYEDYDNIFDDSSLINEVASIEFLNSNEYEDFNYDFSDFNSLAYSKDYLDSEYYCADNSNDYEDFDGVLNGFHIPNTYKLSDYKGDSKRVSSRGNNSTIDGLACMPNAHSTPKSNHSICFI</sequence>
<dbReference type="AlphaFoldDB" id="A0A177B1D4"/>
<comment type="caution">
    <text evidence="1">The sequence shown here is derived from an EMBL/GenBank/DDBJ whole genome shotgun (WGS) entry which is preliminary data.</text>
</comment>
<dbReference type="PANTHER" id="PTHR37984:SF5">
    <property type="entry name" value="PROTEIN NYNRIN-LIKE"/>
    <property type="match status" value="1"/>
</dbReference>